<dbReference type="Gene3D" id="3.30.470.20">
    <property type="entry name" value="ATP-grasp fold, B domain"/>
    <property type="match status" value="1"/>
</dbReference>
<evidence type="ECO:0000313" key="6">
    <source>
        <dbReference type="EMBL" id="MET3749385.1"/>
    </source>
</evidence>
<dbReference type="Pfam" id="PF02655">
    <property type="entry name" value="ATP-grasp_3"/>
    <property type="match status" value="1"/>
</dbReference>
<dbReference type="SUPFAM" id="SSF56059">
    <property type="entry name" value="Glutathione synthetase ATP-binding domain-like"/>
    <property type="match status" value="1"/>
</dbReference>
<dbReference type="RefSeq" id="WP_257463976.1">
    <property type="nucleotide sequence ID" value="NZ_BAABXP010000001.1"/>
</dbReference>
<dbReference type="Pfam" id="PF18130">
    <property type="entry name" value="ATPgrasp_N"/>
    <property type="match status" value="1"/>
</dbReference>
<keyword evidence="1" id="KW-0436">Ligase</keyword>
<dbReference type="EMBL" id="JBEPMJ010000003">
    <property type="protein sequence ID" value="MET3749385.1"/>
    <property type="molecule type" value="Genomic_DNA"/>
</dbReference>
<dbReference type="PANTHER" id="PTHR43585:SF2">
    <property type="entry name" value="ATP-GRASP ENZYME FSQD"/>
    <property type="match status" value="1"/>
</dbReference>
<evidence type="ECO:0000256" key="3">
    <source>
        <dbReference type="ARBA" id="ARBA00022840"/>
    </source>
</evidence>
<accession>A0ABV2LYX2</accession>
<evidence type="ECO:0000256" key="2">
    <source>
        <dbReference type="ARBA" id="ARBA00022741"/>
    </source>
</evidence>
<dbReference type="InterPro" id="IPR041472">
    <property type="entry name" value="BL00235/CARNS1_N"/>
</dbReference>
<organism evidence="6 7">
    <name type="scientific">Blautia caecimuris</name>
    <dbReference type="NCBI Taxonomy" id="1796615"/>
    <lineage>
        <taxon>Bacteria</taxon>
        <taxon>Bacillati</taxon>
        <taxon>Bacillota</taxon>
        <taxon>Clostridia</taxon>
        <taxon>Lachnospirales</taxon>
        <taxon>Lachnospiraceae</taxon>
        <taxon>Blautia</taxon>
    </lineage>
</organism>
<dbReference type="InterPro" id="IPR011761">
    <property type="entry name" value="ATP-grasp"/>
</dbReference>
<comment type="caution">
    <text evidence="6">The sequence shown here is derived from an EMBL/GenBank/DDBJ whole genome shotgun (WGS) entry which is preliminary data.</text>
</comment>
<dbReference type="InterPro" id="IPR052032">
    <property type="entry name" value="ATP-dep_AA_Ligase"/>
</dbReference>
<dbReference type="PROSITE" id="PS50975">
    <property type="entry name" value="ATP_GRASP"/>
    <property type="match status" value="1"/>
</dbReference>
<dbReference type="SUPFAM" id="SSF52440">
    <property type="entry name" value="PreATP-grasp domain"/>
    <property type="match status" value="1"/>
</dbReference>
<dbReference type="InterPro" id="IPR040570">
    <property type="entry name" value="LAL_C2"/>
</dbReference>
<keyword evidence="7" id="KW-1185">Reference proteome</keyword>
<dbReference type="Proteomes" id="UP001549106">
    <property type="component" value="Unassembled WGS sequence"/>
</dbReference>
<evidence type="ECO:0000256" key="1">
    <source>
        <dbReference type="ARBA" id="ARBA00022598"/>
    </source>
</evidence>
<protein>
    <submittedName>
        <fullName evidence="6">Biotin carboxylase</fullName>
    </submittedName>
</protein>
<name>A0ABV2LYX2_9FIRM</name>
<evidence type="ECO:0000313" key="7">
    <source>
        <dbReference type="Proteomes" id="UP001549106"/>
    </source>
</evidence>
<dbReference type="PANTHER" id="PTHR43585">
    <property type="entry name" value="FUMIPYRROLE BIOSYNTHESIS PROTEIN C"/>
    <property type="match status" value="1"/>
</dbReference>
<dbReference type="Gene3D" id="3.30.1490.20">
    <property type="entry name" value="ATP-grasp fold, A domain"/>
    <property type="match status" value="1"/>
</dbReference>
<reference evidence="6 7" key="1">
    <citation type="submission" date="2024-06" db="EMBL/GenBank/DDBJ databases">
        <title>Genomic Encyclopedia of Type Strains, Phase IV (KMG-IV): sequencing the most valuable type-strain genomes for metagenomic binning, comparative biology and taxonomic classification.</title>
        <authorList>
            <person name="Goeker M."/>
        </authorList>
    </citation>
    <scope>NUCLEOTIDE SEQUENCE [LARGE SCALE GENOMIC DNA]</scope>
    <source>
        <strain evidence="6 7">DSM 29492</strain>
    </source>
</reference>
<evidence type="ECO:0000256" key="4">
    <source>
        <dbReference type="PROSITE-ProRule" id="PRU00409"/>
    </source>
</evidence>
<gene>
    <name evidence="6" type="ORF">ABID24_000612</name>
</gene>
<keyword evidence="3 4" id="KW-0067">ATP-binding</keyword>
<feature type="domain" description="ATP-grasp" evidence="5">
    <location>
        <begin position="107"/>
        <end position="299"/>
    </location>
</feature>
<dbReference type="InterPro" id="IPR003806">
    <property type="entry name" value="ATP-grasp_PylC-type"/>
</dbReference>
<dbReference type="InterPro" id="IPR013815">
    <property type="entry name" value="ATP_grasp_subdomain_1"/>
</dbReference>
<keyword evidence="2 4" id="KW-0547">Nucleotide-binding</keyword>
<proteinExistence type="predicted"/>
<dbReference type="Pfam" id="PF18603">
    <property type="entry name" value="LAL_C2"/>
    <property type="match status" value="1"/>
</dbReference>
<dbReference type="Gene3D" id="3.40.50.20">
    <property type="match status" value="1"/>
</dbReference>
<evidence type="ECO:0000259" key="5">
    <source>
        <dbReference type="PROSITE" id="PS50975"/>
    </source>
</evidence>
<dbReference type="InterPro" id="IPR016185">
    <property type="entry name" value="PreATP-grasp_dom_sf"/>
</dbReference>
<sequence length="395" mass="43584">MKKLMILGASYSQLPLYEAAERLGIKTIAASTPGDWPGFQAADESTYTDISDPGAVMEAARKFQADGITTCCLDTGVRAIGYACERLGLKGLSEKAADISSDKFKMKEAFMAGGVRCARHICIRNREELAEALEKLNFPVVIKAVDLMGSRGIFRCDTSEQAFSFYEKTMEATGKDYCLVEEFIEGEPFGCEAMMSEGRLLYCLPNNIDAFQSYVPTPVGHSVPWKKQDSLGEEAKRQVKLAIRAVGLDNCAVNCDLIEKDGKVYVIEITGRAGATCLPETVGLYYGINYYEAIVRLALDMEPEKLFTKPYPGSASLSKILTSDRSGTVKAIRNENAPAEDIIDLSFNIQPGDYVNQYRNGRDRIGQIILAGKELHDCEERLDEILSKINIEFTV</sequence>